<reference evidence="1 2" key="1">
    <citation type="journal article" date="2016" name="Nat. Commun.">
        <title>Thousands of microbial genomes shed light on interconnected biogeochemical processes in an aquifer system.</title>
        <authorList>
            <person name="Anantharaman K."/>
            <person name="Brown C.T."/>
            <person name="Hug L.A."/>
            <person name="Sharon I."/>
            <person name="Castelle C.J."/>
            <person name="Probst A.J."/>
            <person name="Thomas B.C."/>
            <person name="Singh A."/>
            <person name="Wilkins M.J."/>
            <person name="Karaoz U."/>
            <person name="Brodie E.L."/>
            <person name="Williams K.H."/>
            <person name="Hubbard S.S."/>
            <person name="Banfield J.F."/>
        </authorList>
    </citation>
    <scope>NUCLEOTIDE SEQUENCE [LARGE SCALE GENOMIC DNA]</scope>
</reference>
<comment type="caution">
    <text evidence="1">The sequence shown here is derived from an EMBL/GenBank/DDBJ whole genome shotgun (WGS) entry which is preliminary data.</text>
</comment>
<organism evidence="1 2">
    <name type="scientific">Candidatus Edwardsbacteria bacterium GWF2_54_11</name>
    <dbReference type="NCBI Taxonomy" id="1817851"/>
    <lineage>
        <taxon>Bacteria</taxon>
        <taxon>Candidatus Edwardsiibacteriota</taxon>
    </lineage>
</organism>
<evidence type="ECO:0000313" key="1">
    <source>
        <dbReference type="EMBL" id="OGF14025.1"/>
    </source>
</evidence>
<proteinExistence type="predicted"/>
<dbReference type="EMBL" id="MFFM01000009">
    <property type="protein sequence ID" value="OGF14025.1"/>
    <property type="molecule type" value="Genomic_DNA"/>
</dbReference>
<protein>
    <submittedName>
        <fullName evidence="1">Uncharacterized protein</fullName>
    </submittedName>
</protein>
<dbReference type="Proteomes" id="UP000177230">
    <property type="component" value="Unassembled WGS sequence"/>
</dbReference>
<evidence type="ECO:0000313" key="2">
    <source>
        <dbReference type="Proteomes" id="UP000177230"/>
    </source>
</evidence>
<sequence>MSNGSGYNDSSVFFIINPINKQFRGIIKIEYNKDICQKYLYFSGFEELNEKNLHKIIKDINKNKYDFNVFKVKTEESGIQNPRKLTATPFIGVSYFKYQQLLASDDEGNSLFFEEASDQNDILIG</sequence>
<gene>
    <name evidence="1" type="ORF">A2024_05685</name>
</gene>
<dbReference type="AlphaFoldDB" id="A0A1F5RHR4"/>
<name>A0A1F5RHR4_9BACT</name>
<accession>A0A1F5RHR4</accession>